<keyword evidence="3" id="KW-1185">Reference proteome</keyword>
<gene>
    <name evidence="2" type="ORF">TorRG33x02_067990</name>
</gene>
<accession>A0A2P5FHS7</accession>
<dbReference type="Proteomes" id="UP000237000">
    <property type="component" value="Unassembled WGS sequence"/>
</dbReference>
<organism evidence="2 3">
    <name type="scientific">Trema orientale</name>
    <name type="common">Charcoal tree</name>
    <name type="synonym">Celtis orientalis</name>
    <dbReference type="NCBI Taxonomy" id="63057"/>
    <lineage>
        <taxon>Eukaryota</taxon>
        <taxon>Viridiplantae</taxon>
        <taxon>Streptophyta</taxon>
        <taxon>Embryophyta</taxon>
        <taxon>Tracheophyta</taxon>
        <taxon>Spermatophyta</taxon>
        <taxon>Magnoliopsida</taxon>
        <taxon>eudicotyledons</taxon>
        <taxon>Gunneridae</taxon>
        <taxon>Pentapetalae</taxon>
        <taxon>rosids</taxon>
        <taxon>fabids</taxon>
        <taxon>Rosales</taxon>
        <taxon>Cannabaceae</taxon>
        <taxon>Trema</taxon>
    </lineage>
</organism>
<keyword evidence="1" id="KW-0472">Membrane</keyword>
<proteinExistence type="predicted"/>
<feature type="transmembrane region" description="Helical" evidence="1">
    <location>
        <begin position="32"/>
        <end position="50"/>
    </location>
</feature>
<dbReference type="InParanoid" id="A0A2P5FHS7"/>
<keyword evidence="1" id="KW-0812">Transmembrane</keyword>
<name>A0A2P5FHS7_TREOI</name>
<dbReference type="AlphaFoldDB" id="A0A2P5FHS7"/>
<sequence length="94" mass="10580">MESAPSCSSALWSKSEEIFFQLNPLKTHNSKFTPLFFFFFALYIKFIPSYSANANVPISKLDTTYIVVTLSLEGPHFPIDLIPLVTAVCLLRFG</sequence>
<evidence type="ECO:0008006" key="4">
    <source>
        <dbReference type="Google" id="ProtNLM"/>
    </source>
</evidence>
<dbReference type="EMBL" id="JXTC01000032">
    <property type="protein sequence ID" value="PON97332.1"/>
    <property type="molecule type" value="Genomic_DNA"/>
</dbReference>
<keyword evidence="1" id="KW-1133">Transmembrane helix</keyword>
<evidence type="ECO:0000256" key="1">
    <source>
        <dbReference type="SAM" id="Phobius"/>
    </source>
</evidence>
<evidence type="ECO:0000313" key="2">
    <source>
        <dbReference type="EMBL" id="PON97332.1"/>
    </source>
</evidence>
<reference evidence="3" key="1">
    <citation type="submission" date="2016-06" db="EMBL/GenBank/DDBJ databases">
        <title>Parallel loss of symbiosis genes in relatives of nitrogen-fixing non-legume Parasponia.</title>
        <authorList>
            <person name="Van Velzen R."/>
            <person name="Holmer R."/>
            <person name="Bu F."/>
            <person name="Rutten L."/>
            <person name="Van Zeijl A."/>
            <person name="Liu W."/>
            <person name="Santuari L."/>
            <person name="Cao Q."/>
            <person name="Sharma T."/>
            <person name="Shen D."/>
            <person name="Roswanjaya Y."/>
            <person name="Wardhani T."/>
            <person name="Kalhor M.S."/>
            <person name="Jansen J."/>
            <person name="Van den Hoogen J."/>
            <person name="Gungor B."/>
            <person name="Hartog M."/>
            <person name="Hontelez J."/>
            <person name="Verver J."/>
            <person name="Yang W.-C."/>
            <person name="Schijlen E."/>
            <person name="Repin R."/>
            <person name="Schilthuizen M."/>
            <person name="Schranz E."/>
            <person name="Heidstra R."/>
            <person name="Miyata K."/>
            <person name="Fedorova E."/>
            <person name="Kohlen W."/>
            <person name="Bisseling T."/>
            <person name="Smit S."/>
            <person name="Geurts R."/>
        </authorList>
    </citation>
    <scope>NUCLEOTIDE SEQUENCE [LARGE SCALE GENOMIC DNA]</scope>
    <source>
        <strain evidence="3">cv. RG33-2</strain>
    </source>
</reference>
<comment type="caution">
    <text evidence="2">The sequence shown here is derived from an EMBL/GenBank/DDBJ whole genome shotgun (WGS) entry which is preliminary data.</text>
</comment>
<protein>
    <recommendedName>
        <fullName evidence="4">Transmembrane protein</fullName>
    </recommendedName>
</protein>
<evidence type="ECO:0000313" key="3">
    <source>
        <dbReference type="Proteomes" id="UP000237000"/>
    </source>
</evidence>